<dbReference type="Pfam" id="PF13581">
    <property type="entry name" value="HATPase_c_2"/>
    <property type="match status" value="1"/>
</dbReference>
<dbReference type="PANTHER" id="PTHR35526:SF3">
    <property type="entry name" value="ANTI-SIGMA-F FACTOR RSBW"/>
    <property type="match status" value="1"/>
</dbReference>
<evidence type="ECO:0000259" key="2">
    <source>
        <dbReference type="Pfam" id="PF13581"/>
    </source>
</evidence>
<dbReference type="EMBL" id="VZRB01000057">
    <property type="protein sequence ID" value="KAB1139594.1"/>
    <property type="molecule type" value="Genomic_DNA"/>
</dbReference>
<sequence>MIMTDIPEQPLLHSFRVFPEDPAAVPKARRLLLSVVRGWNLPLTDETQDDLELLSSEVIANAVLHTTGPCSVTVRWTGVRLRVGVTDTAPGLPAPRSRELYAESGRGLLLVASVAASWGSARTATGKVVWFEVAPAVATAGLDRLAS</sequence>
<accession>A0A6H9UND3</accession>
<dbReference type="InterPro" id="IPR050267">
    <property type="entry name" value="Anti-sigma-factor_SerPK"/>
</dbReference>
<keyword evidence="4" id="KW-1185">Reference proteome</keyword>
<dbReference type="Proteomes" id="UP000442707">
    <property type="component" value="Unassembled WGS sequence"/>
</dbReference>
<keyword evidence="1" id="KW-0723">Serine/threonine-protein kinase</keyword>
<dbReference type="InterPro" id="IPR036890">
    <property type="entry name" value="HATPase_C_sf"/>
</dbReference>
<dbReference type="InterPro" id="IPR003594">
    <property type="entry name" value="HATPase_dom"/>
</dbReference>
<dbReference type="Gene3D" id="3.30.565.10">
    <property type="entry name" value="Histidine kinase-like ATPase, C-terminal domain"/>
    <property type="match status" value="1"/>
</dbReference>
<dbReference type="AlphaFoldDB" id="A0A6H9UND3"/>
<comment type="caution">
    <text evidence="3">The sequence shown here is derived from an EMBL/GenBank/DDBJ whole genome shotgun (WGS) entry which is preliminary data.</text>
</comment>
<evidence type="ECO:0000256" key="1">
    <source>
        <dbReference type="ARBA" id="ARBA00022527"/>
    </source>
</evidence>
<feature type="domain" description="Histidine kinase/HSP90-like ATPase" evidence="2">
    <location>
        <begin position="18"/>
        <end position="131"/>
    </location>
</feature>
<reference evidence="3 4" key="1">
    <citation type="submission" date="2019-09" db="EMBL/GenBank/DDBJ databases">
        <title>Screening of Novel Bioactive Compounds from Soil-Associated.</title>
        <authorList>
            <person name="Zhao S."/>
        </authorList>
    </citation>
    <scope>NUCLEOTIDE SEQUENCE [LARGE SCALE GENOMIC DNA]</scope>
    <source>
        <strain evidence="3 4">HIT-DPA4</strain>
    </source>
</reference>
<evidence type="ECO:0000313" key="3">
    <source>
        <dbReference type="EMBL" id="KAB1139594.1"/>
    </source>
</evidence>
<dbReference type="GO" id="GO:0004674">
    <property type="term" value="F:protein serine/threonine kinase activity"/>
    <property type="evidence" value="ECO:0007669"/>
    <property type="project" value="UniProtKB-KW"/>
</dbReference>
<protein>
    <submittedName>
        <fullName evidence="3">ATP-binding protein</fullName>
    </submittedName>
</protein>
<evidence type="ECO:0000313" key="4">
    <source>
        <dbReference type="Proteomes" id="UP000442707"/>
    </source>
</evidence>
<proteinExistence type="predicted"/>
<dbReference type="PANTHER" id="PTHR35526">
    <property type="entry name" value="ANTI-SIGMA-F FACTOR RSBW-RELATED"/>
    <property type="match status" value="1"/>
</dbReference>
<dbReference type="SUPFAM" id="SSF55874">
    <property type="entry name" value="ATPase domain of HSP90 chaperone/DNA topoisomerase II/histidine kinase"/>
    <property type="match status" value="1"/>
</dbReference>
<organism evidence="3 4">
    <name type="scientific">Streptomyces luteolifulvus</name>
    <dbReference type="NCBI Taxonomy" id="2615112"/>
    <lineage>
        <taxon>Bacteria</taxon>
        <taxon>Bacillati</taxon>
        <taxon>Actinomycetota</taxon>
        <taxon>Actinomycetes</taxon>
        <taxon>Kitasatosporales</taxon>
        <taxon>Streptomycetaceae</taxon>
        <taxon>Streptomyces</taxon>
    </lineage>
</organism>
<keyword evidence="1" id="KW-0808">Transferase</keyword>
<name>A0A6H9UND3_9ACTN</name>
<dbReference type="GO" id="GO:0005524">
    <property type="term" value="F:ATP binding"/>
    <property type="evidence" value="ECO:0007669"/>
    <property type="project" value="UniProtKB-KW"/>
</dbReference>
<keyword evidence="3" id="KW-0547">Nucleotide-binding</keyword>
<keyword evidence="3" id="KW-0067">ATP-binding</keyword>
<keyword evidence="1" id="KW-0418">Kinase</keyword>
<gene>
    <name evidence="3" type="ORF">F7R91_39210</name>
</gene>
<dbReference type="CDD" id="cd16936">
    <property type="entry name" value="HATPase_RsbW-like"/>
    <property type="match status" value="1"/>
</dbReference>